<gene>
    <name evidence="9" type="ORF">PR048_009344</name>
</gene>
<accession>A0ABQ9I0Q2</accession>
<keyword evidence="2" id="KW-0548">Nucleotidyltransferase</keyword>
<evidence type="ECO:0000313" key="9">
    <source>
        <dbReference type="EMBL" id="KAJ8889840.1"/>
    </source>
</evidence>
<evidence type="ECO:0000256" key="6">
    <source>
        <dbReference type="ARBA" id="ARBA00022918"/>
    </source>
</evidence>
<dbReference type="Gene3D" id="3.30.70.270">
    <property type="match status" value="1"/>
</dbReference>
<evidence type="ECO:0000256" key="4">
    <source>
        <dbReference type="ARBA" id="ARBA00022759"/>
    </source>
</evidence>
<feature type="domain" description="Reverse transcriptase" evidence="7">
    <location>
        <begin position="184"/>
        <end position="323"/>
    </location>
</feature>
<dbReference type="InterPro" id="IPR041373">
    <property type="entry name" value="RT_RNaseH"/>
</dbReference>
<dbReference type="Gene3D" id="3.10.20.370">
    <property type="match status" value="1"/>
</dbReference>
<dbReference type="InterPro" id="IPR000477">
    <property type="entry name" value="RT_dom"/>
</dbReference>
<dbReference type="Gene3D" id="3.10.10.10">
    <property type="entry name" value="HIV Type 1 Reverse Transcriptase, subunit A, domain 1"/>
    <property type="match status" value="1"/>
</dbReference>
<evidence type="ECO:0000256" key="2">
    <source>
        <dbReference type="ARBA" id="ARBA00022695"/>
    </source>
</evidence>
<reference evidence="9 10" key="1">
    <citation type="submission" date="2023-02" db="EMBL/GenBank/DDBJ databases">
        <title>LHISI_Scaffold_Assembly.</title>
        <authorList>
            <person name="Stuart O.P."/>
            <person name="Cleave R."/>
            <person name="Magrath M.J.L."/>
            <person name="Mikheyev A.S."/>
        </authorList>
    </citation>
    <scope>NUCLEOTIDE SEQUENCE [LARGE SCALE GENOMIC DNA]</scope>
    <source>
        <strain evidence="9">Daus_M_001</strain>
        <tissue evidence="9">Leg muscle</tissue>
    </source>
</reference>
<proteinExistence type="predicted"/>
<keyword evidence="3" id="KW-0540">Nuclease</keyword>
<sequence>MPANGPAIPTFVQGTEPFENYGERLNLYFKVADTKETDNVAVLSITLPQETYARTLVLAEDAASIHLSGVDSSVSLTGRHQSERGTNTNVDETRAPVCLQLWGPSSVRQLSSTEELYKNKPGANALTPFPGKLRTANGIGLQISGVVPVSVTDEVLRSLYKLSLLVARDLSAPALLDRNWLSALRPVVPKKSRQVRRLCMDLKTTVNPHLRVDQYPLPRADDIFNKFVGCQAFCHLDLTQAYLQLEVEESCRELLTIKTRNGLYRFNRLVFGLASAPAIFQSVIESILFKIGNLAAFLDDILIGGKDRQECGKNLNLVLEKSAQTPPQPVTKKVVPLIWMPECELAFNKSKIVLPKKVLLVVFDPTKDIVLHVDSSGYGVGAVLSHVIDGIVCPITFESAMLTTTQRNYSQLDKEALAVILGVQKLHTYLYGQPFTIVRDHQPLMSLFSETKNLPHMASSRILH</sequence>
<keyword evidence="6" id="KW-0695">RNA-directed DNA polymerase</keyword>
<evidence type="ECO:0000256" key="3">
    <source>
        <dbReference type="ARBA" id="ARBA00022722"/>
    </source>
</evidence>
<dbReference type="Pfam" id="PF17917">
    <property type="entry name" value="RT_RNaseH"/>
    <property type="match status" value="1"/>
</dbReference>
<evidence type="ECO:0008006" key="11">
    <source>
        <dbReference type="Google" id="ProtNLM"/>
    </source>
</evidence>
<dbReference type="InterPro" id="IPR043128">
    <property type="entry name" value="Rev_trsase/Diguanyl_cyclase"/>
</dbReference>
<protein>
    <recommendedName>
        <fullName evidence="11">Reverse transcriptase RNase H-like domain-containing protein</fullName>
    </recommendedName>
</protein>
<evidence type="ECO:0000259" key="8">
    <source>
        <dbReference type="Pfam" id="PF17917"/>
    </source>
</evidence>
<dbReference type="InterPro" id="IPR050951">
    <property type="entry name" value="Retrovirus_Pol_polyprotein"/>
</dbReference>
<keyword evidence="4" id="KW-0255">Endonuclease</keyword>
<dbReference type="EMBL" id="JARBHB010000003">
    <property type="protein sequence ID" value="KAJ8889840.1"/>
    <property type="molecule type" value="Genomic_DNA"/>
</dbReference>
<dbReference type="CDD" id="cd01647">
    <property type="entry name" value="RT_LTR"/>
    <property type="match status" value="1"/>
</dbReference>
<feature type="domain" description="Reverse transcriptase RNase H-like" evidence="8">
    <location>
        <begin position="364"/>
        <end position="458"/>
    </location>
</feature>
<keyword evidence="1" id="KW-0808">Transferase</keyword>
<organism evidence="9 10">
    <name type="scientific">Dryococelus australis</name>
    <dbReference type="NCBI Taxonomy" id="614101"/>
    <lineage>
        <taxon>Eukaryota</taxon>
        <taxon>Metazoa</taxon>
        <taxon>Ecdysozoa</taxon>
        <taxon>Arthropoda</taxon>
        <taxon>Hexapoda</taxon>
        <taxon>Insecta</taxon>
        <taxon>Pterygota</taxon>
        <taxon>Neoptera</taxon>
        <taxon>Polyneoptera</taxon>
        <taxon>Phasmatodea</taxon>
        <taxon>Verophasmatodea</taxon>
        <taxon>Anareolatae</taxon>
        <taxon>Phasmatidae</taxon>
        <taxon>Eurycanthinae</taxon>
        <taxon>Dryococelus</taxon>
    </lineage>
</organism>
<dbReference type="CDD" id="cd09274">
    <property type="entry name" value="RNase_HI_RT_Ty3"/>
    <property type="match status" value="1"/>
</dbReference>
<dbReference type="Proteomes" id="UP001159363">
    <property type="component" value="Chromosome 3"/>
</dbReference>
<evidence type="ECO:0000259" key="7">
    <source>
        <dbReference type="Pfam" id="PF00078"/>
    </source>
</evidence>
<dbReference type="PANTHER" id="PTHR37984:SF5">
    <property type="entry name" value="PROTEIN NYNRIN-LIKE"/>
    <property type="match status" value="1"/>
</dbReference>
<evidence type="ECO:0000313" key="10">
    <source>
        <dbReference type="Proteomes" id="UP001159363"/>
    </source>
</evidence>
<evidence type="ECO:0000256" key="5">
    <source>
        <dbReference type="ARBA" id="ARBA00022801"/>
    </source>
</evidence>
<keyword evidence="5" id="KW-0378">Hydrolase</keyword>
<dbReference type="InterPro" id="IPR043502">
    <property type="entry name" value="DNA/RNA_pol_sf"/>
</dbReference>
<dbReference type="PANTHER" id="PTHR37984">
    <property type="entry name" value="PROTEIN CBG26694"/>
    <property type="match status" value="1"/>
</dbReference>
<evidence type="ECO:0000256" key="1">
    <source>
        <dbReference type="ARBA" id="ARBA00022679"/>
    </source>
</evidence>
<keyword evidence="10" id="KW-1185">Reference proteome</keyword>
<dbReference type="SUPFAM" id="SSF56672">
    <property type="entry name" value="DNA/RNA polymerases"/>
    <property type="match status" value="1"/>
</dbReference>
<name>A0ABQ9I0Q2_9NEOP</name>
<dbReference type="Pfam" id="PF00078">
    <property type="entry name" value="RVT_1"/>
    <property type="match status" value="1"/>
</dbReference>
<comment type="caution">
    <text evidence="9">The sequence shown here is derived from an EMBL/GenBank/DDBJ whole genome shotgun (WGS) entry which is preliminary data.</text>
</comment>